<dbReference type="Gene3D" id="1.10.287.950">
    <property type="entry name" value="Methyl-accepting chemotaxis protein"/>
    <property type="match status" value="1"/>
</dbReference>
<dbReference type="PANTHER" id="PTHR32089:SF112">
    <property type="entry name" value="LYSOZYME-LIKE PROTEIN-RELATED"/>
    <property type="match status" value="1"/>
</dbReference>
<protein>
    <submittedName>
        <fullName evidence="2">Uncharacterized protein</fullName>
    </submittedName>
</protein>
<dbReference type="AlphaFoldDB" id="A0A2S6MVU0"/>
<dbReference type="InterPro" id="IPR004089">
    <property type="entry name" value="MCPsignal_dom"/>
</dbReference>
<dbReference type="Proteomes" id="UP000239089">
    <property type="component" value="Unassembled WGS sequence"/>
</dbReference>
<accession>A0A2S6MVU0</accession>
<dbReference type="PANTHER" id="PTHR32089">
    <property type="entry name" value="METHYL-ACCEPTING CHEMOTAXIS PROTEIN MCPB"/>
    <property type="match status" value="1"/>
</dbReference>
<keyword evidence="3" id="KW-1185">Reference proteome</keyword>
<organism evidence="2 3">
    <name type="scientific">Rhodoblastus sphagnicola</name>
    <dbReference type="NCBI Taxonomy" id="333368"/>
    <lineage>
        <taxon>Bacteria</taxon>
        <taxon>Pseudomonadati</taxon>
        <taxon>Pseudomonadota</taxon>
        <taxon>Alphaproteobacteria</taxon>
        <taxon>Hyphomicrobiales</taxon>
        <taxon>Rhodoblastaceae</taxon>
        <taxon>Rhodoblastus</taxon>
    </lineage>
</organism>
<dbReference type="Pfam" id="PF00015">
    <property type="entry name" value="MCPsignal"/>
    <property type="match status" value="1"/>
</dbReference>
<comment type="caution">
    <text evidence="2">The sequence shown here is derived from an EMBL/GenBank/DDBJ whole genome shotgun (WGS) entry which is preliminary data.</text>
</comment>
<dbReference type="SUPFAM" id="SSF58104">
    <property type="entry name" value="Methyl-accepting chemotaxis protein (MCP) signaling domain"/>
    <property type="match status" value="1"/>
</dbReference>
<sequence length="484" mass="49848">MNNIDRLRSAFAPAIIAAIALSAALAATVGALRLDGGWILALAAVAVAGGATAIWLADRTGPATRVVTSAALAVEVAMLVYASAGHAFQIDLHMVFFAALAITAGWVDEKALIANAAVVAVHHLILNFVLPWAVFPETGSDLPRVLIHAAILIAQTIALCWLAARLRAAFAEAEVLHANAEDSGRSAVDRAASEGRRAEGESRRRADIQDAIAAFQGEIGTLIENLRAQAGHMTRTSASLTSVAASASRDADQAAESSSQSSGAIGAVAAASEQLSHSVAEIQNQIGGMKTLIDKVTGAAANAQGDVVHLTEQASRISEVVAIIQNIAGQTNLLALNATIEAARAGEMGKGFAVVANEVKVLADQTGKATEDISQRIAAINASTRSTVGAMEEIARHIEEASQCAGGIVSSIDQQRVATSEIAANISHVAQSTRQVSDLSRRASEQTRSADQGAGSVAETAVKAETATDGLAKSVETFLRRLAS</sequence>
<dbReference type="GO" id="GO:0007165">
    <property type="term" value="P:signal transduction"/>
    <property type="evidence" value="ECO:0007669"/>
    <property type="project" value="UniProtKB-KW"/>
</dbReference>
<evidence type="ECO:0000313" key="3">
    <source>
        <dbReference type="Proteomes" id="UP000239089"/>
    </source>
</evidence>
<reference evidence="2 3" key="1">
    <citation type="journal article" date="2018" name="Arch. Microbiol.">
        <title>New insights into the metabolic potential of the phototrophic purple bacterium Rhodopila globiformis DSM 161(T) from its draft genome sequence and evidence for a vanadium-dependent nitrogenase.</title>
        <authorList>
            <person name="Imhoff J.F."/>
            <person name="Rahn T."/>
            <person name="Kunzel S."/>
            <person name="Neulinger S.C."/>
        </authorList>
    </citation>
    <scope>NUCLEOTIDE SEQUENCE [LARGE SCALE GENOMIC DNA]</scope>
    <source>
        <strain evidence="2 3">DSM 16996</strain>
    </source>
</reference>
<dbReference type="RefSeq" id="WP_104510602.1">
    <property type="nucleotide sequence ID" value="NZ_JACIGC010000006.1"/>
</dbReference>
<dbReference type="OrthoDB" id="354287at2"/>
<gene>
    <name evidence="2" type="ORF">CCR94_22960</name>
</gene>
<evidence type="ECO:0000313" key="2">
    <source>
        <dbReference type="EMBL" id="PPQ26484.1"/>
    </source>
</evidence>
<name>A0A2S6MVU0_9HYPH</name>
<dbReference type="PROSITE" id="PS50111">
    <property type="entry name" value="CHEMOTAXIS_TRANSDUC_2"/>
    <property type="match status" value="1"/>
</dbReference>
<dbReference type="GO" id="GO:0016020">
    <property type="term" value="C:membrane"/>
    <property type="evidence" value="ECO:0007669"/>
    <property type="project" value="InterPro"/>
</dbReference>
<keyword evidence="1" id="KW-0807">Transducer</keyword>
<proteinExistence type="predicted"/>
<dbReference type="SMART" id="SM00283">
    <property type="entry name" value="MA"/>
    <property type="match status" value="1"/>
</dbReference>
<evidence type="ECO:0000256" key="1">
    <source>
        <dbReference type="ARBA" id="ARBA00023224"/>
    </source>
</evidence>
<dbReference type="EMBL" id="NHSJ01000134">
    <property type="protein sequence ID" value="PPQ26484.1"/>
    <property type="molecule type" value="Genomic_DNA"/>
</dbReference>